<comment type="caution">
    <text evidence="1">The sequence shown here is derived from an EMBL/GenBank/DDBJ whole genome shotgun (WGS) entry which is preliminary data.</text>
</comment>
<gene>
    <name evidence="1" type="ORF">NPX13_g2162</name>
</gene>
<name>A0A9W8NJP5_9PEZI</name>
<accession>A0A9W8NJP5</accession>
<organism evidence="1 2">
    <name type="scientific">Xylaria arbuscula</name>
    <dbReference type="NCBI Taxonomy" id="114810"/>
    <lineage>
        <taxon>Eukaryota</taxon>
        <taxon>Fungi</taxon>
        <taxon>Dikarya</taxon>
        <taxon>Ascomycota</taxon>
        <taxon>Pezizomycotina</taxon>
        <taxon>Sordariomycetes</taxon>
        <taxon>Xylariomycetidae</taxon>
        <taxon>Xylariales</taxon>
        <taxon>Xylariaceae</taxon>
        <taxon>Xylaria</taxon>
    </lineage>
</organism>
<protein>
    <submittedName>
        <fullName evidence="1">Uncharacterized protein</fullName>
    </submittedName>
</protein>
<proteinExistence type="predicted"/>
<keyword evidence="2" id="KW-1185">Reference proteome</keyword>
<dbReference type="Proteomes" id="UP001148614">
    <property type="component" value="Unassembled WGS sequence"/>
</dbReference>
<evidence type="ECO:0000313" key="1">
    <source>
        <dbReference type="EMBL" id="KAJ3578401.1"/>
    </source>
</evidence>
<dbReference type="AlphaFoldDB" id="A0A9W8NJP5"/>
<reference evidence="1" key="1">
    <citation type="submission" date="2022-07" db="EMBL/GenBank/DDBJ databases">
        <title>Genome Sequence of Xylaria arbuscula.</title>
        <authorList>
            <person name="Buettner E."/>
        </authorList>
    </citation>
    <scope>NUCLEOTIDE SEQUENCE</scope>
    <source>
        <strain evidence="1">VT107</strain>
    </source>
</reference>
<sequence length="170" mass="19168">MGFDTTIKALRREYLISIGIVFGFGPRPKGYLSRSRERIKAPPFRQRVIFGGRLEVECRRAQDTPLFSSLAIATTTIVKVDEPRYNKAKQFPGSEEKEMPWKFDEHVLRGCENLGLSDLAELANIAAYAALQQAGSWIAILVEMPWSYATSASWRQHEAYANTARNDGLV</sequence>
<dbReference type="EMBL" id="JANPWZ010000219">
    <property type="protein sequence ID" value="KAJ3578401.1"/>
    <property type="molecule type" value="Genomic_DNA"/>
</dbReference>
<evidence type="ECO:0000313" key="2">
    <source>
        <dbReference type="Proteomes" id="UP001148614"/>
    </source>
</evidence>